<sequence length="306" mass="33096">MEIFERILGIILPVFIIIALGYGYARLRGEAVRSDITPVNRISMEVLCPLLVFTALAAKDFDLANNGMLILAGVLISLGSGLLAWPVARLFGYDVRSFVPPMIYNNCGNMGLPLAILAFGADSLGSAVALFMACNLMYFSVGIKIIESGRSKANGVRISPWKFLANPMMIAMFVGMVFAIVHVPLPAPLFIALKMMGDACIPLMLFALGVRMMDVSLKSWHIGLVGAIVCPAAGLIVAWVLDHVINLSPEQRGQMFLFASLPPAVFCFMVAEQYKQEPEKVASIVLLGNLAAFVFVPVGLWMGLPN</sequence>
<keyword evidence="4" id="KW-1003">Cell membrane</keyword>
<dbReference type="STRING" id="204773.HEAR3099"/>
<dbReference type="OrthoDB" id="3238001at2"/>
<dbReference type="eggNOG" id="COG0679">
    <property type="taxonomic scope" value="Bacteria"/>
</dbReference>
<dbReference type="Proteomes" id="UP000006697">
    <property type="component" value="Chromosome"/>
</dbReference>
<name>A4G9M1_HERAR</name>
<accession>A4G9M1</accession>
<evidence type="ECO:0000313" key="9">
    <source>
        <dbReference type="EMBL" id="CAL63208.1"/>
    </source>
</evidence>
<dbReference type="PANTHER" id="PTHR36838:SF1">
    <property type="entry name" value="SLR1864 PROTEIN"/>
    <property type="match status" value="1"/>
</dbReference>
<keyword evidence="5 8" id="KW-0812">Transmembrane</keyword>
<dbReference type="Pfam" id="PF03547">
    <property type="entry name" value="Mem_trans"/>
    <property type="match status" value="1"/>
</dbReference>
<dbReference type="InterPro" id="IPR038770">
    <property type="entry name" value="Na+/solute_symporter_sf"/>
</dbReference>
<dbReference type="InterPro" id="IPR004776">
    <property type="entry name" value="Mem_transp_PIN-like"/>
</dbReference>
<evidence type="ECO:0000256" key="2">
    <source>
        <dbReference type="ARBA" id="ARBA00010145"/>
    </source>
</evidence>
<feature type="transmembrane region" description="Helical" evidence="8">
    <location>
        <begin position="222"/>
        <end position="241"/>
    </location>
</feature>
<gene>
    <name evidence="9" type="ordered locus">HEAR3099</name>
</gene>
<reference evidence="9 10" key="1">
    <citation type="journal article" date="2007" name="PLoS Genet.">
        <title>A tale of two oxidation states: bacterial colonization of arsenic-rich environments.</title>
        <authorList>
            <person name="Muller D."/>
            <person name="Medigue C."/>
            <person name="Koechler S."/>
            <person name="Barbe V."/>
            <person name="Barakat M."/>
            <person name="Talla E."/>
            <person name="Bonnefoy V."/>
            <person name="Krin E."/>
            <person name="Arsene-Ploetze F."/>
            <person name="Carapito C."/>
            <person name="Chandler M."/>
            <person name="Cournoyer B."/>
            <person name="Cruveiller S."/>
            <person name="Dossat C."/>
            <person name="Duval S."/>
            <person name="Heymann M."/>
            <person name="Leize E."/>
            <person name="Lieutaud A."/>
            <person name="Lievremont D."/>
            <person name="Makita Y."/>
            <person name="Mangenot S."/>
            <person name="Nitschke W."/>
            <person name="Ortet P."/>
            <person name="Perdrial N."/>
            <person name="Schoepp B."/>
            <person name="Siguier N."/>
            <person name="Simeonova D.D."/>
            <person name="Rouy Z."/>
            <person name="Segurens B."/>
            <person name="Turlin E."/>
            <person name="Vallenet D."/>
            <person name="Van Dorsselaer A."/>
            <person name="Weiss S."/>
            <person name="Weissenbach J."/>
            <person name="Lett M.C."/>
            <person name="Danchin A."/>
            <person name="Bertin P.N."/>
        </authorList>
    </citation>
    <scope>NUCLEOTIDE SEQUENCE [LARGE SCALE GENOMIC DNA]</scope>
    <source>
        <strain evidence="10">ULPAs1</strain>
    </source>
</reference>
<dbReference type="GO" id="GO:0005886">
    <property type="term" value="C:plasma membrane"/>
    <property type="evidence" value="ECO:0007669"/>
    <property type="project" value="UniProtKB-SubCell"/>
</dbReference>
<dbReference type="KEGG" id="har:HEAR3099"/>
<dbReference type="AlphaFoldDB" id="A4G9M1"/>
<comment type="similarity">
    <text evidence="2">Belongs to the auxin efflux carrier (TC 2.A.69) family.</text>
</comment>
<feature type="transmembrane region" description="Helical" evidence="8">
    <location>
        <begin position="191"/>
        <end position="210"/>
    </location>
</feature>
<feature type="transmembrane region" description="Helical" evidence="8">
    <location>
        <begin position="127"/>
        <end position="146"/>
    </location>
</feature>
<evidence type="ECO:0000256" key="4">
    <source>
        <dbReference type="ARBA" id="ARBA00022475"/>
    </source>
</evidence>
<feature type="transmembrane region" description="Helical" evidence="8">
    <location>
        <begin position="167"/>
        <end position="185"/>
    </location>
</feature>
<evidence type="ECO:0000256" key="5">
    <source>
        <dbReference type="ARBA" id="ARBA00022692"/>
    </source>
</evidence>
<dbReference type="EMBL" id="CU207211">
    <property type="protein sequence ID" value="CAL63208.1"/>
    <property type="molecule type" value="Genomic_DNA"/>
</dbReference>
<feature type="transmembrane region" description="Helical" evidence="8">
    <location>
        <begin position="283"/>
        <end position="304"/>
    </location>
</feature>
<dbReference type="GO" id="GO:0055085">
    <property type="term" value="P:transmembrane transport"/>
    <property type="evidence" value="ECO:0007669"/>
    <property type="project" value="InterPro"/>
</dbReference>
<keyword evidence="6 8" id="KW-1133">Transmembrane helix</keyword>
<keyword evidence="7 8" id="KW-0472">Membrane</keyword>
<evidence type="ECO:0000256" key="8">
    <source>
        <dbReference type="SAM" id="Phobius"/>
    </source>
</evidence>
<dbReference type="HOGENOM" id="CLU_056175_4_1_4"/>
<evidence type="ECO:0000256" key="1">
    <source>
        <dbReference type="ARBA" id="ARBA00004651"/>
    </source>
</evidence>
<evidence type="ECO:0000313" key="10">
    <source>
        <dbReference type="Proteomes" id="UP000006697"/>
    </source>
</evidence>
<feature type="transmembrane region" description="Helical" evidence="8">
    <location>
        <begin position="103"/>
        <end position="121"/>
    </location>
</feature>
<dbReference type="PANTHER" id="PTHR36838">
    <property type="entry name" value="AUXIN EFFLUX CARRIER FAMILY PROTEIN"/>
    <property type="match status" value="1"/>
</dbReference>
<evidence type="ECO:0000256" key="6">
    <source>
        <dbReference type="ARBA" id="ARBA00022989"/>
    </source>
</evidence>
<evidence type="ECO:0000256" key="7">
    <source>
        <dbReference type="ARBA" id="ARBA00023136"/>
    </source>
</evidence>
<protein>
    <submittedName>
        <fullName evidence="9">Permease</fullName>
    </submittedName>
</protein>
<keyword evidence="10" id="KW-1185">Reference proteome</keyword>
<feature type="transmembrane region" description="Helical" evidence="8">
    <location>
        <begin position="6"/>
        <end position="27"/>
    </location>
</feature>
<dbReference type="Gene3D" id="1.20.1530.20">
    <property type="match status" value="1"/>
</dbReference>
<proteinExistence type="inferred from homology"/>
<feature type="transmembrane region" description="Helical" evidence="8">
    <location>
        <begin position="70"/>
        <end position="91"/>
    </location>
</feature>
<organism evidence="9 10">
    <name type="scientific">Herminiimonas arsenicoxydans</name>
    <dbReference type="NCBI Taxonomy" id="204773"/>
    <lineage>
        <taxon>Bacteria</taxon>
        <taxon>Pseudomonadati</taxon>
        <taxon>Pseudomonadota</taxon>
        <taxon>Betaproteobacteria</taxon>
        <taxon>Burkholderiales</taxon>
        <taxon>Oxalobacteraceae</taxon>
        <taxon>Herminiimonas</taxon>
    </lineage>
</organism>
<feature type="transmembrane region" description="Helical" evidence="8">
    <location>
        <begin position="253"/>
        <end position="271"/>
    </location>
</feature>
<comment type="subcellular location">
    <subcellularLocation>
        <location evidence="1">Cell membrane</location>
        <topology evidence="1">Multi-pass membrane protein</topology>
    </subcellularLocation>
</comment>
<evidence type="ECO:0000256" key="3">
    <source>
        <dbReference type="ARBA" id="ARBA00022448"/>
    </source>
</evidence>
<keyword evidence="3" id="KW-0813">Transport</keyword>